<feature type="region of interest" description="Disordered" evidence="9">
    <location>
        <begin position="465"/>
        <end position="492"/>
    </location>
</feature>
<keyword evidence="7" id="KW-0106">Calcium</keyword>
<evidence type="ECO:0000313" key="12">
    <source>
        <dbReference type="EMBL" id="KAG5565169.1"/>
    </source>
</evidence>
<sequence length="556" mass="62278">MWQKQILGILYLASMISEPLEVWQQPPVDGIAVRPGVKLVRVTEGGSGGTGGSGGGGGGGYVPNSKDGCCRVGEDRIWENNFLLKETPHTHAKQYTMFYDFKRDPWLKVSDDAKDLVKRMLDSDPKGRLIAQEALDPWLQDAKKAPNIPLGDSVKARLKQFSVMNKLKKRALMVIAEHLSVEEVATIKEVFEIMDTNKRGKINLEELRVGVQKVGHQIPDADLQILMEAADFDGDGALNYGEFVTVSVHLRKLANDEHLHKAFAFFDLKKSGYIDLEELRAALGGEDDSNSDEVINAIMHDLDLELQVVRTDQWLWFCDDKKLLFQRPCSHTFKEDGRISYDEFAVMMKADSLMSIASHIIKVHASAGSTTGDTRVSKEDNWLKRYIQYCRIECKPRLSDSAATKLKLSYVKIRQLHKRLKERLNHAVDSRAECQREHSTCDARSGCCHGKESKTDGATVVAATTANFSQSQSHKKEDHEGKTQEKRQRTSEGSVCLDALEANVLLNQLVSSPFAEEINLVTLPAGFSQPKFNKDDAKTNAYTHLVQFMQVMSLHS</sequence>
<dbReference type="InterPro" id="IPR018247">
    <property type="entry name" value="EF_Hand_1_Ca_BS"/>
</dbReference>
<dbReference type="InterPro" id="IPR041562">
    <property type="entry name" value="MCM_lid"/>
</dbReference>
<dbReference type="InterPro" id="IPR011992">
    <property type="entry name" value="EF-hand-dom_pair"/>
</dbReference>
<dbReference type="Pfam" id="PF13405">
    <property type="entry name" value="EF-hand_6"/>
    <property type="match status" value="1"/>
</dbReference>
<dbReference type="PROSITE" id="PS50222">
    <property type="entry name" value="EF_HAND_2"/>
    <property type="match status" value="3"/>
</dbReference>
<keyword evidence="6" id="KW-0418">Kinase</keyword>
<dbReference type="AlphaFoldDB" id="A0AAV6LLC5"/>
<comment type="similarity">
    <text evidence="1">Belongs to the protein kinase superfamily. CAMK Ser/Thr protein kinase family. CaMK subfamily.</text>
</comment>
<feature type="domain" description="EF-hand" evidence="11">
    <location>
        <begin position="254"/>
        <end position="289"/>
    </location>
</feature>
<evidence type="ECO:0000256" key="9">
    <source>
        <dbReference type="SAM" id="MobiDB-lite"/>
    </source>
</evidence>
<proteinExistence type="inferred from homology"/>
<dbReference type="PROSITE" id="PS00018">
    <property type="entry name" value="EF_HAND_1"/>
    <property type="match status" value="1"/>
</dbReference>
<organism evidence="12 13">
    <name type="scientific">Rhododendron griersonianum</name>
    <dbReference type="NCBI Taxonomy" id="479676"/>
    <lineage>
        <taxon>Eukaryota</taxon>
        <taxon>Viridiplantae</taxon>
        <taxon>Streptophyta</taxon>
        <taxon>Embryophyta</taxon>
        <taxon>Tracheophyta</taxon>
        <taxon>Spermatophyta</taxon>
        <taxon>Magnoliopsida</taxon>
        <taxon>eudicotyledons</taxon>
        <taxon>Gunneridae</taxon>
        <taxon>Pentapetalae</taxon>
        <taxon>asterids</taxon>
        <taxon>Ericales</taxon>
        <taxon>Ericaceae</taxon>
        <taxon>Ericoideae</taxon>
        <taxon>Rhodoreae</taxon>
        <taxon>Rhododendron</taxon>
    </lineage>
</organism>
<dbReference type="EMBL" id="JACTNZ010000001">
    <property type="protein sequence ID" value="KAG5565169.1"/>
    <property type="molecule type" value="Genomic_DNA"/>
</dbReference>
<keyword evidence="5" id="KW-0547">Nucleotide-binding</keyword>
<dbReference type="PANTHER" id="PTHR24349">
    <property type="entry name" value="SERINE/THREONINE-PROTEIN KINASE"/>
    <property type="match status" value="1"/>
</dbReference>
<evidence type="ECO:0000313" key="13">
    <source>
        <dbReference type="Proteomes" id="UP000823749"/>
    </source>
</evidence>
<dbReference type="EC" id="3.6.4.12" evidence="2"/>
<dbReference type="FunFam" id="1.10.238.10:FF:000050">
    <property type="entry name" value="Calcium-dependent protein kinase 7"/>
    <property type="match status" value="1"/>
</dbReference>
<dbReference type="GO" id="GO:0005524">
    <property type="term" value="F:ATP binding"/>
    <property type="evidence" value="ECO:0007669"/>
    <property type="project" value="UniProtKB-KW"/>
</dbReference>
<name>A0AAV6LLC5_9ERIC</name>
<dbReference type="Gene3D" id="3.40.50.300">
    <property type="entry name" value="P-loop containing nucleotide triphosphate hydrolases"/>
    <property type="match status" value="1"/>
</dbReference>
<evidence type="ECO:0000256" key="4">
    <source>
        <dbReference type="ARBA" id="ARBA00022679"/>
    </source>
</evidence>
<dbReference type="GO" id="GO:0004674">
    <property type="term" value="F:protein serine/threonine kinase activity"/>
    <property type="evidence" value="ECO:0007669"/>
    <property type="project" value="UniProtKB-KW"/>
</dbReference>
<dbReference type="Proteomes" id="UP000823749">
    <property type="component" value="Chromosome 1"/>
</dbReference>
<dbReference type="GO" id="GO:0005509">
    <property type="term" value="F:calcium ion binding"/>
    <property type="evidence" value="ECO:0007669"/>
    <property type="project" value="InterPro"/>
</dbReference>
<evidence type="ECO:0000256" key="8">
    <source>
        <dbReference type="ARBA" id="ARBA00022840"/>
    </source>
</evidence>
<feature type="compositionally biased region" description="Basic and acidic residues" evidence="9">
    <location>
        <begin position="474"/>
        <end position="490"/>
    </location>
</feature>
<evidence type="ECO:0000256" key="5">
    <source>
        <dbReference type="ARBA" id="ARBA00022741"/>
    </source>
</evidence>
<dbReference type="GO" id="GO:0003678">
    <property type="term" value="F:DNA helicase activity"/>
    <property type="evidence" value="ECO:0007669"/>
    <property type="project" value="UniProtKB-EC"/>
</dbReference>
<comment type="caution">
    <text evidence="12">The sequence shown here is derived from an EMBL/GenBank/DDBJ whole genome shotgun (WGS) entry which is preliminary data.</text>
</comment>
<evidence type="ECO:0000256" key="1">
    <source>
        <dbReference type="ARBA" id="ARBA00005354"/>
    </source>
</evidence>
<dbReference type="SMART" id="SM00054">
    <property type="entry name" value="EFh"/>
    <property type="match status" value="4"/>
</dbReference>
<keyword evidence="8" id="KW-0067">ATP-binding</keyword>
<dbReference type="Gene3D" id="1.10.238.10">
    <property type="entry name" value="EF-hand"/>
    <property type="match status" value="1"/>
</dbReference>
<keyword evidence="10" id="KW-0732">Signal</keyword>
<dbReference type="InterPro" id="IPR027417">
    <property type="entry name" value="P-loop_NTPase"/>
</dbReference>
<dbReference type="CDD" id="cd00051">
    <property type="entry name" value="EFh"/>
    <property type="match status" value="1"/>
</dbReference>
<keyword evidence="4" id="KW-0808">Transferase</keyword>
<evidence type="ECO:0000256" key="7">
    <source>
        <dbReference type="ARBA" id="ARBA00022837"/>
    </source>
</evidence>
<evidence type="ECO:0000259" key="11">
    <source>
        <dbReference type="PROSITE" id="PS50222"/>
    </source>
</evidence>
<keyword evidence="13" id="KW-1185">Reference proteome</keyword>
<feature type="domain" description="EF-hand" evidence="11">
    <location>
        <begin position="218"/>
        <end position="253"/>
    </location>
</feature>
<evidence type="ECO:0000256" key="10">
    <source>
        <dbReference type="SAM" id="SignalP"/>
    </source>
</evidence>
<dbReference type="Gene3D" id="1.10.510.10">
    <property type="entry name" value="Transferase(Phosphotransferase) domain 1"/>
    <property type="match status" value="1"/>
</dbReference>
<dbReference type="SUPFAM" id="SSF47473">
    <property type="entry name" value="EF-hand"/>
    <property type="match status" value="1"/>
</dbReference>
<keyword evidence="3" id="KW-0723">Serine/threonine-protein kinase</keyword>
<dbReference type="Pfam" id="PF17855">
    <property type="entry name" value="MCM_lid"/>
    <property type="match status" value="1"/>
</dbReference>
<dbReference type="InterPro" id="IPR050205">
    <property type="entry name" value="CDPK_Ser/Thr_kinases"/>
</dbReference>
<feature type="chain" id="PRO_5043686452" description="DNA helicase" evidence="10">
    <location>
        <begin position="25"/>
        <end position="556"/>
    </location>
</feature>
<feature type="signal peptide" evidence="10">
    <location>
        <begin position="1"/>
        <end position="24"/>
    </location>
</feature>
<protein>
    <recommendedName>
        <fullName evidence="2">DNA helicase</fullName>
        <ecNumber evidence="2">3.6.4.12</ecNumber>
    </recommendedName>
</protein>
<accession>A0AAV6LLC5</accession>
<dbReference type="InterPro" id="IPR002048">
    <property type="entry name" value="EF_hand_dom"/>
</dbReference>
<evidence type="ECO:0000256" key="3">
    <source>
        <dbReference type="ARBA" id="ARBA00022527"/>
    </source>
</evidence>
<gene>
    <name evidence="12" type="ORF">RHGRI_001160</name>
</gene>
<feature type="domain" description="EF-hand" evidence="11">
    <location>
        <begin position="182"/>
        <end position="217"/>
    </location>
</feature>
<reference evidence="12" key="1">
    <citation type="submission" date="2020-08" db="EMBL/GenBank/DDBJ databases">
        <title>Plant Genome Project.</title>
        <authorList>
            <person name="Zhang R.-G."/>
        </authorList>
    </citation>
    <scope>NUCLEOTIDE SEQUENCE</scope>
    <source>
        <strain evidence="12">WSP0</strain>
        <tissue evidence="12">Leaf</tissue>
    </source>
</reference>
<evidence type="ECO:0000256" key="6">
    <source>
        <dbReference type="ARBA" id="ARBA00022777"/>
    </source>
</evidence>
<dbReference type="Pfam" id="PF13499">
    <property type="entry name" value="EF-hand_7"/>
    <property type="match status" value="1"/>
</dbReference>
<evidence type="ECO:0000256" key="2">
    <source>
        <dbReference type="ARBA" id="ARBA00012551"/>
    </source>
</evidence>